<dbReference type="FunCoup" id="H3B456">
    <property type="interactions" value="303"/>
</dbReference>
<dbReference type="Ensembl" id="ENSLACT00000016792.1">
    <property type="protein sequence ID" value="ENSLACP00000016677.1"/>
    <property type="gene ID" value="ENSLACG00000014690.1"/>
</dbReference>
<keyword evidence="5" id="KW-0406">Ion transport</keyword>
<dbReference type="InParanoid" id="H3B456"/>
<organism evidence="12 13">
    <name type="scientific">Latimeria chalumnae</name>
    <name type="common">Coelacanth</name>
    <dbReference type="NCBI Taxonomy" id="7897"/>
    <lineage>
        <taxon>Eukaryota</taxon>
        <taxon>Metazoa</taxon>
        <taxon>Chordata</taxon>
        <taxon>Craniata</taxon>
        <taxon>Vertebrata</taxon>
        <taxon>Euteleostomi</taxon>
        <taxon>Coelacanthiformes</taxon>
        <taxon>Coelacanthidae</taxon>
        <taxon>Latimeria</taxon>
    </lineage>
</organism>
<dbReference type="InterPro" id="IPR005821">
    <property type="entry name" value="Ion_trans_dom"/>
</dbReference>
<dbReference type="EMBL" id="AFYH01030398">
    <property type="status" value="NOT_ANNOTATED_CDS"/>
    <property type="molecule type" value="Genomic_DNA"/>
</dbReference>
<proteinExistence type="predicted"/>
<evidence type="ECO:0000256" key="6">
    <source>
        <dbReference type="ARBA" id="ARBA00023136"/>
    </source>
</evidence>
<sequence length="1178" mass="134273">CHFFPQSWIPKIVKKRVCNTFIEESRGADSGETLCQCGNPKNTHTTIATEDNFAAAMVSSWSMALHTQEKPTDAFGDIEFAGAGKKHNKFLRLSCDTDPAIIYHFLTSHWKIPPPNLVVSVVGGDEHFKVKNWLKDIVRKGLVKATQSTGAWIITRGLRFGIGKYVGEAVRDHSTANTSSRTKIVALGIAPWGIIHNRDCLVNPKGSFPATYYMEDMGGPTFSLDNNYSAFLLVDDGRTGHSGGEMHFQTQLEKFISKQKTGVGGKGSIEIPVLCMLIAGDESMLERVCAVTKNMIPWLVLAGSGGAADLLAEVLEASPTAESLREVVEKKVKKFFPQKDLHRLVDLVEKIVQNKDLLTVYTDQEGMEEFDNVILKALVKGPPACKSQTGNSVEYLDELKLAVAWNRVDIAKSELFQGDIYWKSNDLEDTMTDALINNKPEFVKLFVDNGLNIVEYLTYQRLEELYSSVAENSLLHYLLRRVLQRNPEPQPHAPLSKGREFSVYMVSKVLKDFLGGVCEPFYADLVGVYKTQSSKKDSKGEFLISIERAAENSYENKKSSCPWADLFIWAILQNRDEMAAYFWEMGGESVTSALAACLILKEMSHVEDEAESSHNMKKLAAKFEQLAVDVFSECYNNSESRAFTLLVRRSPIWGRATCLQLANVAGARNFFAQDGVQSLLTQIWWGELDRSTEVWKFLLTFFCPPLMYTTLIKFSDWGKGDMYLKNLDNISDINTWTREPGSSKVHEARRSQLFVVKRWKQFWYAPVASFLGNLVMYFAFLLLFSYVLLIDFKGAPPKGPSNVEFLLYFWVFTLAMEEIRQSMFVGNLPLRINLNQYLKDVWNKCDIIAILLFLLGLIFRMFPATYASGRTVLCLDFMVFALRLIHIFAVHKELGPKIVIVGKMMKDVFFFLFFLGVWLMAYGVTTQGLLHPNDHRLEWIFRRVFYRPYLHIFGQIPLEEIDAAHFPSSNCTDEGEGPPCTNTYANWLVLILLVIYLLVANILLVNLLIAMFSYTFTKVMDKSDIHWKFQRYNLIVEYHSRPALAPPFIILSHIHLLIKRNIRKVKSVKSKHFMLDLSEARDSKLMTWEAIQKENYVVNQNKVKRESDTERLKRMSQKVDNILTNMSEIREHDRRLQVLESELDYCTSAISWMVESLDQSNLIKSSRPPPTVEAGKWK</sequence>
<dbReference type="HOGENOM" id="CLU_001390_0_1_1"/>
<reference evidence="12" key="2">
    <citation type="submission" date="2025-08" db="UniProtKB">
        <authorList>
            <consortium name="Ensembl"/>
        </authorList>
    </citation>
    <scope>IDENTIFICATION</scope>
</reference>
<dbReference type="PANTHER" id="PTHR13800:SF6">
    <property type="entry name" value="TRANSIENT RECEPTOR POTENTIAL CATION CHANNEL SUBFAMILY M MEMBER 4"/>
    <property type="match status" value="1"/>
</dbReference>
<feature type="transmembrane region" description="Helical" evidence="8">
    <location>
        <begin position="987"/>
        <end position="1012"/>
    </location>
</feature>
<dbReference type="Proteomes" id="UP000008672">
    <property type="component" value="Unassembled WGS sequence"/>
</dbReference>
<feature type="domain" description="TRPM-like" evidence="11">
    <location>
        <begin position="414"/>
        <end position="673"/>
    </location>
</feature>
<feature type="domain" description="TRPM SLOG" evidence="10">
    <location>
        <begin position="89"/>
        <end position="350"/>
    </location>
</feature>
<dbReference type="GO" id="GO:0005886">
    <property type="term" value="C:plasma membrane"/>
    <property type="evidence" value="ECO:0007669"/>
    <property type="project" value="TreeGrafter"/>
</dbReference>
<dbReference type="Pfam" id="PF25508">
    <property type="entry name" value="TRPM2"/>
    <property type="match status" value="1"/>
</dbReference>
<keyword evidence="2" id="KW-0813">Transport</keyword>
<dbReference type="EMBL" id="AFYH01030395">
    <property type="status" value="NOT_ANNOTATED_CDS"/>
    <property type="molecule type" value="Genomic_DNA"/>
</dbReference>
<keyword evidence="4 8" id="KW-1133">Transmembrane helix</keyword>
<protein>
    <submittedName>
        <fullName evidence="12">Transient receptor potential cation channel subfamily M member 4</fullName>
    </submittedName>
</protein>
<accession>H3B456</accession>
<dbReference type="EMBL" id="AFYH01030401">
    <property type="status" value="NOT_ANNOTATED_CDS"/>
    <property type="molecule type" value="Genomic_DNA"/>
</dbReference>
<keyword evidence="6 8" id="KW-0472">Membrane</keyword>
<dbReference type="EMBL" id="AFYH01030400">
    <property type="status" value="NOT_ANNOTATED_CDS"/>
    <property type="molecule type" value="Genomic_DNA"/>
</dbReference>
<evidence type="ECO:0000256" key="1">
    <source>
        <dbReference type="ARBA" id="ARBA00004141"/>
    </source>
</evidence>
<dbReference type="OMA" id="ARWRQFW"/>
<evidence type="ECO:0000256" key="7">
    <source>
        <dbReference type="ARBA" id="ARBA00023303"/>
    </source>
</evidence>
<keyword evidence="7" id="KW-0407">Ion channel</keyword>
<name>H3B456_LATCH</name>
<evidence type="ECO:0000256" key="5">
    <source>
        <dbReference type="ARBA" id="ARBA00023065"/>
    </source>
</evidence>
<feature type="transmembrane region" description="Helical" evidence="8">
    <location>
        <begin position="908"/>
        <end position="930"/>
    </location>
</feature>
<evidence type="ECO:0000259" key="11">
    <source>
        <dbReference type="Pfam" id="PF25508"/>
    </source>
</evidence>
<dbReference type="STRING" id="7897.ENSLACP00000016677"/>
<dbReference type="GO" id="GO:0005227">
    <property type="term" value="F:calcium-activated cation channel activity"/>
    <property type="evidence" value="ECO:0007669"/>
    <property type="project" value="TreeGrafter"/>
</dbReference>
<evidence type="ECO:0000259" key="9">
    <source>
        <dbReference type="Pfam" id="PF00520"/>
    </source>
</evidence>
<evidence type="ECO:0000313" key="12">
    <source>
        <dbReference type="Ensembl" id="ENSLACP00000016677.1"/>
    </source>
</evidence>
<evidence type="ECO:0000313" key="13">
    <source>
        <dbReference type="Proteomes" id="UP000008672"/>
    </source>
</evidence>
<dbReference type="AlphaFoldDB" id="H3B456"/>
<evidence type="ECO:0000256" key="2">
    <source>
        <dbReference type="ARBA" id="ARBA00022448"/>
    </source>
</evidence>
<dbReference type="InterPro" id="IPR050927">
    <property type="entry name" value="TRPM"/>
</dbReference>
<keyword evidence="13" id="KW-1185">Reference proteome</keyword>
<dbReference type="Pfam" id="PF00520">
    <property type="entry name" value="Ion_trans"/>
    <property type="match status" value="1"/>
</dbReference>
<dbReference type="GO" id="GO:0099604">
    <property type="term" value="F:ligand-gated calcium channel activity"/>
    <property type="evidence" value="ECO:0007669"/>
    <property type="project" value="TreeGrafter"/>
</dbReference>
<evidence type="ECO:0000259" key="10">
    <source>
        <dbReference type="Pfam" id="PF18139"/>
    </source>
</evidence>
<comment type="subcellular location">
    <subcellularLocation>
        <location evidence="1">Membrane</location>
        <topology evidence="1">Multi-pass membrane protein</topology>
    </subcellularLocation>
</comment>
<dbReference type="EMBL" id="AFYH01030396">
    <property type="status" value="NOT_ANNOTATED_CDS"/>
    <property type="molecule type" value="Genomic_DNA"/>
</dbReference>
<dbReference type="EMBL" id="AFYH01030399">
    <property type="status" value="NOT_ANNOTATED_CDS"/>
    <property type="molecule type" value="Genomic_DNA"/>
</dbReference>
<dbReference type="GeneTree" id="ENSGT00940000158693"/>
<keyword evidence="3 8" id="KW-0812">Transmembrane</keyword>
<feature type="transmembrane region" description="Helical" evidence="8">
    <location>
        <begin position="841"/>
        <end position="862"/>
    </location>
</feature>
<evidence type="ECO:0000256" key="3">
    <source>
        <dbReference type="ARBA" id="ARBA00022692"/>
    </source>
</evidence>
<feature type="domain" description="Ion transport" evidence="9">
    <location>
        <begin position="778"/>
        <end position="1022"/>
    </location>
</feature>
<evidence type="ECO:0000256" key="4">
    <source>
        <dbReference type="ARBA" id="ARBA00022989"/>
    </source>
</evidence>
<evidence type="ECO:0000256" key="8">
    <source>
        <dbReference type="SAM" id="Phobius"/>
    </source>
</evidence>
<dbReference type="InterPro" id="IPR057366">
    <property type="entry name" value="TRPM-like"/>
</dbReference>
<gene>
    <name evidence="12" type="primary">TRPM4</name>
</gene>
<dbReference type="EMBL" id="AFYH01030402">
    <property type="status" value="NOT_ANNOTATED_CDS"/>
    <property type="molecule type" value="Genomic_DNA"/>
</dbReference>
<reference evidence="12" key="3">
    <citation type="submission" date="2025-09" db="UniProtKB">
        <authorList>
            <consortium name="Ensembl"/>
        </authorList>
    </citation>
    <scope>IDENTIFICATION</scope>
</reference>
<reference evidence="13" key="1">
    <citation type="submission" date="2011-08" db="EMBL/GenBank/DDBJ databases">
        <title>The draft genome of Latimeria chalumnae.</title>
        <authorList>
            <person name="Di Palma F."/>
            <person name="Alfoldi J."/>
            <person name="Johnson J."/>
            <person name="Berlin A."/>
            <person name="Gnerre S."/>
            <person name="Jaffe D."/>
            <person name="MacCallum I."/>
            <person name="Young S."/>
            <person name="Walker B.J."/>
            <person name="Lander E."/>
            <person name="Lindblad-Toh K."/>
        </authorList>
    </citation>
    <scope>NUCLEOTIDE SEQUENCE [LARGE SCALE GENOMIC DNA]</scope>
    <source>
        <strain evidence="13">Wild caught</strain>
    </source>
</reference>
<dbReference type="InterPro" id="IPR041491">
    <property type="entry name" value="TRPM_SLOG"/>
</dbReference>
<dbReference type="Pfam" id="PF18139">
    <property type="entry name" value="LSDAT_euk"/>
    <property type="match status" value="1"/>
</dbReference>
<dbReference type="eggNOG" id="KOG3614">
    <property type="taxonomic scope" value="Eukaryota"/>
</dbReference>
<feature type="transmembrane region" description="Helical" evidence="8">
    <location>
        <begin position="762"/>
        <end position="787"/>
    </location>
</feature>
<dbReference type="EMBL" id="AFYH01030397">
    <property type="status" value="NOT_ANNOTATED_CDS"/>
    <property type="molecule type" value="Genomic_DNA"/>
</dbReference>
<dbReference type="PANTHER" id="PTHR13800">
    <property type="entry name" value="TRANSIENT RECEPTOR POTENTIAL CATION CHANNEL, SUBFAMILY M, MEMBER 6"/>
    <property type="match status" value="1"/>
</dbReference>